<feature type="domain" description="C4-type zinc ribbon" evidence="2">
    <location>
        <begin position="203"/>
        <end position="237"/>
    </location>
</feature>
<dbReference type="Gene3D" id="1.10.287.1490">
    <property type="match status" value="1"/>
</dbReference>
<feature type="coiled-coil region" evidence="1">
    <location>
        <begin position="51"/>
        <end position="133"/>
    </location>
</feature>
<evidence type="ECO:0000256" key="1">
    <source>
        <dbReference type="SAM" id="Coils"/>
    </source>
</evidence>
<dbReference type="RefSeq" id="WP_076480159.1">
    <property type="nucleotide sequence ID" value="NZ_FTNT01000007.1"/>
</dbReference>
<dbReference type="PANTHER" id="PTHR39082:SF1">
    <property type="entry name" value="SCAVENGER RECEPTOR CLASS A MEMBER 3"/>
    <property type="match status" value="1"/>
</dbReference>
<dbReference type="Proteomes" id="UP000186218">
    <property type="component" value="Unassembled WGS sequence"/>
</dbReference>
<name>A0A1N7G9J0_9NOCA</name>
<keyword evidence="1" id="KW-0175">Coiled coil</keyword>
<dbReference type="PANTHER" id="PTHR39082">
    <property type="entry name" value="PHOSPHOLIPASE C-BETA-2-RELATED"/>
    <property type="match status" value="1"/>
</dbReference>
<reference evidence="4 5" key="1">
    <citation type="submission" date="2017-01" db="EMBL/GenBank/DDBJ databases">
        <authorList>
            <person name="Mah S.A."/>
            <person name="Swanson W.J."/>
            <person name="Moy G.W."/>
            <person name="Vacquier V.D."/>
        </authorList>
    </citation>
    <scope>NUCLEOTIDE SEQUENCE [LARGE SCALE GENOMIC DNA]</scope>
    <source>
        <strain evidence="4 5">CPCC 203464</strain>
    </source>
</reference>
<accession>A0A1N7G9J0</accession>
<organism evidence="4 5">
    <name type="scientific">Williamsia sterculiae</name>
    <dbReference type="NCBI Taxonomy" id="1344003"/>
    <lineage>
        <taxon>Bacteria</taxon>
        <taxon>Bacillati</taxon>
        <taxon>Actinomycetota</taxon>
        <taxon>Actinomycetes</taxon>
        <taxon>Mycobacteriales</taxon>
        <taxon>Nocardiaceae</taxon>
        <taxon>Williamsia</taxon>
    </lineage>
</organism>
<sequence>MRADPGDQRVVLDLAEVDAEVNRLRYRSANLPENAELDELREQESTHRDDQVRAEIAAEDLQREISRLENDVATLRLRETKDTERLTSGALPAKALSELQHELSSLERRRGVVEDELLELLEQQEAVEAEQQRVAATLSHLAERIADVEQRRLIALGDVEEQLTSRQRHRDELEASTQPELLTVYRSQHDRGRIGAGLLRARTCGACRMELDRGTIARIAKAPADEVVRCDECGAILVRTAESGL</sequence>
<dbReference type="InterPro" id="IPR052376">
    <property type="entry name" value="Oxidative_Scav/Glycosyltrans"/>
</dbReference>
<dbReference type="InterPro" id="IPR056003">
    <property type="entry name" value="CT398_CC_hairpin"/>
</dbReference>
<protein>
    <submittedName>
        <fullName evidence="4">Uncharacterized protein</fullName>
    </submittedName>
</protein>
<keyword evidence="5" id="KW-1185">Reference proteome</keyword>
<dbReference type="OrthoDB" id="9784388at2"/>
<gene>
    <name evidence="4" type="ORF">SAMN05445060_2621</name>
</gene>
<dbReference type="InterPro" id="IPR003743">
    <property type="entry name" value="Zf-RING_7"/>
</dbReference>
<evidence type="ECO:0000259" key="3">
    <source>
        <dbReference type="Pfam" id="PF24481"/>
    </source>
</evidence>
<evidence type="ECO:0000313" key="5">
    <source>
        <dbReference type="Proteomes" id="UP000186218"/>
    </source>
</evidence>
<dbReference type="Pfam" id="PF02591">
    <property type="entry name" value="Zn_ribbon_9"/>
    <property type="match status" value="1"/>
</dbReference>
<dbReference type="STRING" id="1344003.SAMN05445060_2621"/>
<proteinExistence type="predicted"/>
<evidence type="ECO:0000313" key="4">
    <source>
        <dbReference type="EMBL" id="SIS09156.1"/>
    </source>
</evidence>
<dbReference type="EMBL" id="FTNT01000007">
    <property type="protein sequence ID" value="SIS09156.1"/>
    <property type="molecule type" value="Genomic_DNA"/>
</dbReference>
<evidence type="ECO:0000259" key="2">
    <source>
        <dbReference type="Pfam" id="PF02591"/>
    </source>
</evidence>
<dbReference type="AlphaFoldDB" id="A0A1N7G9J0"/>
<dbReference type="Pfam" id="PF24481">
    <property type="entry name" value="CT398_CC"/>
    <property type="match status" value="1"/>
</dbReference>
<feature type="domain" description="CT398-like coiled coil hairpin" evidence="3">
    <location>
        <begin position="14"/>
        <end position="191"/>
    </location>
</feature>